<dbReference type="PANTHER" id="PTHR39639:SF1">
    <property type="entry name" value="DUF262 DOMAIN-CONTAINING PROTEIN"/>
    <property type="match status" value="1"/>
</dbReference>
<feature type="compositionally biased region" description="Acidic residues" evidence="1">
    <location>
        <begin position="307"/>
        <end position="316"/>
    </location>
</feature>
<feature type="domain" description="GmrSD restriction endonucleases N-terminal" evidence="2">
    <location>
        <begin position="75"/>
        <end position="205"/>
    </location>
</feature>
<organism evidence="3 4">
    <name type="scientific">Scleroderma citrinum Foug A</name>
    <dbReference type="NCBI Taxonomy" id="1036808"/>
    <lineage>
        <taxon>Eukaryota</taxon>
        <taxon>Fungi</taxon>
        <taxon>Dikarya</taxon>
        <taxon>Basidiomycota</taxon>
        <taxon>Agaricomycotina</taxon>
        <taxon>Agaricomycetes</taxon>
        <taxon>Agaricomycetidae</taxon>
        <taxon>Boletales</taxon>
        <taxon>Sclerodermatineae</taxon>
        <taxon>Sclerodermataceae</taxon>
        <taxon>Scleroderma</taxon>
    </lineage>
</organism>
<dbReference type="InParanoid" id="A0A0C3E5E4"/>
<dbReference type="InterPro" id="IPR004919">
    <property type="entry name" value="GmrSD_N"/>
</dbReference>
<sequence length="526" mass="58767">MPNKVKEESDYEDGDQLDESYDGVESPEGDSSGTNRRTSTRGTDKAGGYQLKNVLKLPRATTYATQAIYDQVHAGDIDLCPEYQRDVVWPESKQIGLIDSILRNFYIPPVIFVSHQHEDGAETKTCIDGKQRLTSIRRFMDGEIPHKDPDTGDKYYYKNSTASKSGRSMILSEKYRRLFANKQIVCIEYQDLPDTDEREIFQRVQLGMALTPAEKLQVINSPMASFVRTLQSQYLDSGGPLSGNELDWDDSRGGDFRCLTQALYLISKYPHQMSVGSIVQLEKWLLKPTARPTRKKKGKGKGKTSPDDDDEQDPDLSQDTSFSERIHSTFQTFSQLVADHALRPSFLKEEWRVSPIEFVMMCLLVSIEKDRLPLKSIAEKIGEMRVVTRAEHVDIRTNARVAKTMFDFISRVAEATGSVNGTKRKRGTSGDDDESKRKNKDQKIGDASTIGATASPRTPLPPRPTLSLLTPDIASIDTTLPPSHAHTKTPPASAPSVIPPPRPIPQDRLQTRDAKHVTSLPSTAPS</sequence>
<reference evidence="4" key="2">
    <citation type="submission" date="2015-01" db="EMBL/GenBank/DDBJ databases">
        <title>Evolutionary Origins and Diversification of the Mycorrhizal Mutualists.</title>
        <authorList>
            <consortium name="DOE Joint Genome Institute"/>
            <consortium name="Mycorrhizal Genomics Consortium"/>
            <person name="Kohler A."/>
            <person name="Kuo A."/>
            <person name="Nagy L.G."/>
            <person name="Floudas D."/>
            <person name="Copeland A."/>
            <person name="Barry K.W."/>
            <person name="Cichocki N."/>
            <person name="Veneault-Fourrey C."/>
            <person name="LaButti K."/>
            <person name="Lindquist E.A."/>
            <person name="Lipzen A."/>
            <person name="Lundell T."/>
            <person name="Morin E."/>
            <person name="Murat C."/>
            <person name="Riley R."/>
            <person name="Ohm R."/>
            <person name="Sun H."/>
            <person name="Tunlid A."/>
            <person name="Henrissat B."/>
            <person name="Grigoriev I.V."/>
            <person name="Hibbett D.S."/>
            <person name="Martin F."/>
        </authorList>
    </citation>
    <scope>NUCLEOTIDE SEQUENCE [LARGE SCALE GENOMIC DNA]</scope>
    <source>
        <strain evidence="4">Foug A</strain>
    </source>
</reference>
<protein>
    <recommendedName>
        <fullName evidence="2">GmrSD restriction endonucleases N-terminal domain-containing protein</fullName>
    </recommendedName>
</protein>
<proteinExistence type="predicted"/>
<evidence type="ECO:0000313" key="3">
    <source>
        <dbReference type="EMBL" id="KIM63251.1"/>
    </source>
</evidence>
<name>A0A0C3E5E4_9AGAM</name>
<feature type="compositionally biased region" description="Basic residues" evidence="1">
    <location>
        <begin position="292"/>
        <end position="302"/>
    </location>
</feature>
<dbReference type="EMBL" id="KN822036">
    <property type="protein sequence ID" value="KIM63251.1"/>
    <property type="molecule type" value="Genomic_DNA"/>
</dbReference>
<reference evidence="3 4" key="1">
    <citation type="submission" date="2014-04" db="EMBL/GenBank/DDBJ databases">
        <authorList>
            <consortium name="DOE Joint Genome Institute"/>
            <person name="Kuo A."/>
            <person name="Kohler A."/>
            <person name="Nagy L.G."/>
            <person name="Floudas D."/>
            <person name="Copeland A."/>
            <person name="Barry K.W."/>
            <person name="Cichocki N."/>
            <person name="Veneault-Fourrey C."/>
            <person name="LaButti K."/>
            <person name="Lindquist E.A."/>
            <person name="Lipzen A."/>
            <person name="Lundell T."/>
            <person name="Morin E."/>
            <person name="Murat C."/>
            <person name="Sun H."/>
            <person name="Tunlid A."/>
            <person name="Henrissat B."/>
            <person name="Grigoriev I.V."/>
            <person name="Hibbett D.S."/>
            <person name="Martin F."/>
            <person name="Nordberg H.P."/>
            <person name="Cantor M.N."/>
            <person name="Hua S.X."/>
        </authorList>
    </citation>
    <scope>NUCLEOTIDE SEQUENCE [LARGE SCALE GENOMIC DNA]</scope>
    <source>
        <strain evidence="3 4">Foug A</strain>
    </source>
</reference>
<accession>A0A0C3E5E4</accession>
<feature type="compositionally biased region" description="Acidic residues" evidence="1">
    <location>
        <begin position="9"/>
        <end position="28"/>
    </location>
</feature>
<evidence type="ECO:0000259" key="2">
    <source>
        <dbReference type="Pfam" id="PF03235"/>
    </source>
</evidence>
<dbReference type="Pfam" id="PF03235">
    <property type="entry name" value="GmrSD_N"/>
    <property type="match status" value="1"/>
</dbReference>
<dbReference type="AlphaFoldDB" id="A0A0C3E5E4"/>
<evidence type="ECO:0000256" key="1">
    <source>
        <dbReference type="SAM" id="MobiDB-lite"/>
    </source>
</evidence>
<dbReference type="HOGENOM" id="CLU_013023_2_0_1"/>
<dbReference type="STRING" id="1036808.A0A0C3E5E4"/>
<feature type="region of interest" description="Disordered" evidence="1">
    <location>
        <begin position="290"/>
        <end position="320"/>
    </location>
</feature>
<dbReference type="PANTHER" id="PTHR39639">
    <property type="entry name" value="CHROMOSOME 16, WHOLE GENOME SHOTGUN SEQUENCE"/>
    <property type="match status" value="1"/>
</dbReference>
<feature type="region of interest" description="Disordered" evidence="1">
    <location>
        <begin position="1"/>
        <end position="45"/>
    </location>
</feature>
<feature type="region of interest" description="Disordered" evidence="1">
    <location>
        <begin position="419"/>
        <end position="526"/>
    </location>
</feature>
<dbReference type="OrthoDB" id="5419821at2759"/>
<dbReference type="Proteomes" id="UP000053989">
    <property type="component" value="Unassembled WGS sequence"/>
</dbReference>
<feature type="compositionally biased region" description="Low complexity" evidence="1">
    <location>
        <begin position="29"/>
        <end position="41"/>
    </location>
</feature>
<gene>
    <name evidence="3" type="ORF">SCLCIDRAFT_1214355</name>
</gene>
<evidence type="ECO:0000313" key="4">
    <source>
        <dbReference type="Proteomes" id="UP000053989"/>
    </source>
</evidence>
<keyword evidence="4" id="KW-1185">Reference proteome</keyword>